<keyword evidence="3" id="KW-1185">Reference proteome</keyword>
<feature type="domain" description="Tc toxin complex TcA C-terminal TcB-binding" evidence="1">
    <location>
        <begin position="1012"/>
        <end position="1192"/>
    </location>
</feature>
<accession>A0A2T0ZZN1</accession>
<gene>
    <name evidence="2" type="ORF">CLV47_10856</name>
</gene>
<evidence type="ECO:0000313" key="3">
    <source>
        <dbReference type="Proteomes" id="UP000237752"/>
    </source>
</evidence>
<dbReference type="RefSeq" id="WP_106349091.1">
    <property type="nucleotide sequence ID" value="NZ_PVUE01000008.1"/>
</dbReference>
<comment type="caution">
    <text evidence="2">The sequence shown here is derived from an EMBL/GenBank/DDBJ whole genome shotgun (WGS) entry which is preliminary data.</text>
</comment>
<name>A0A2T0ZZN1_9ACTN</name>
<evidence type="ECO:0000259" key="1">
    <source>
        <dbReference type="Pfam" id="PF18276"/>
    </source>
</evidence>
<sequence>MLKDAQPLAVRIQASHADTGVPLGSVAVEAYLQDGAVLAHASTGPDGFAQLMIDPDKWRSEIFVRVASGDANGVLVDHAALDGGETVSVAVKITEDISPDSFALLADDLVTRRLVRAEDLIADLQDPAPDSGVRLLSASDRVTLIDRLARELSGHGEIAADGLIVDPPSVRNGDLTLVPIGDFTDRPGVLFPIDPTFTKPGLGWGTFPWALPDDQSYRDYLRTVFVLFAQQQKLGVIADPTSFPDVVLRQLPHRFFQDFMTADRTEVPLNRLLIPIVTAILTAPKGSGFGFAIPAASLPVQGTAADRQHLDVLLAAAPISVQEFANRYRLQLSEPDTTLSTPVRVNVYTLSRILSDTAQGPIEPPDNVIEPQLPGTEGKTILWKEVVGSAPFFLRFDEWLARQQPFYPENLFALRTQIEGVALGVWLTDDRKKFLEYHRDLATSSISSYNGNFATMDEVHRSATFLLSYGVADAKLTELVAAIDTRQFGAAARLADEAEHLLQTASPSPKAGEDWEPNLTVGGWAQPLSFSRRRKVKVTTITALTGTRSSYLPDGFERFYELSRPADLWKDVSSFRDARDQATRKRTYQQAFVLPMLRASIRTGLGDLPGAVDAYAQVTGLFVGIAMVGTPAGMVRYPDSVGVETRVVAGKLRWNDQLGDRPYTARLMYDEQRNLLEPFSLTPQYRPPRDVLTPDPPILHLLEERYARIAQADAILAWAEALYRTDDAALLERARELYKSVIFLHGEDPGTSAYLPRQLHIAPWMGLTENPRRRNQIDRARLAMQQLEAGLNFYGYHEDAVPTLRYQTLVDAAQRWVSGARSAQSDYLTYLGRVEQLDLDMLAAKAQEQKAAATVQISTELVEIAKAGVVVAQKAVADVQKLIAAKKAEIEDKNSIFSQFSDYFSGMKSSVSSLVDTGKSVSEGYSALSGSSAGEALGLGQGTGGGAGAGGGAEAAGLGSAAGGFAVLGAYGAFVVLSTTTLQGMADAATKRQGDLTALINEALPAAQAGVRVQERNVAITQLQGQIAVTDLAYARDLVNYQNERFLNRDFWDALAGVAGRSLHRYLDLAGQAAWFAERALAYRLASPMRLIKLGYFDPRMRDLGGPDRLALDLAELEAVRLGAARVSVPITRTYSLARDLPLAFGQLKRDGRCTFSLSDDDLLAAYPGTFGHRIRAVEVAVDVPGTAVAAAGMLTNSGFSLLRRAPGDARVPLLRYADAYPISEFRIRSDGALHGMPGEQLMPFEGAAFTTTWTLELPPAANPAGLQRLADVRITFDLEAGYDARTPAVTGPAPAVSRSMVVSALALDPKGLATLHAATGPIQVTFGLDRLAVPASGVVTNLAVVLPGISGGTFSATLAPTGGPATPFVIEDGLALSNLGVLDDGDPSHAQPLNAAAGGGADRAVSLTITRAGGAGGLAKARDVLLWVEYDVP</sequence>
<protein>
    <recommendedName>
        <fullName evidence="1">Tc toxin complex TcA C-terminal TcB-binding domain-containing protein</fullName>
    </recommendedName>
</protein>
<proteinExistence type="predicted"/>
<dbReference type="EMBL" id="PVUE01000008">
    <property type="protein sequence ID" value="PRZ41697.1"/>
    <property type="molecule type" value="Genomic_DNA"/>
</dbReference>
<evidence type="ECO:0000313" key="2">
    <source>
        <dbReference type="EMBL" id="PRZ41697.1"/>
    </source>
</evidence>
<organism evidence="2 3">
    <name type="scientific">Antricoccus suffuscus</name>
    <dbReference type="NCBI Taxonomy" id="1629062"/>
    <lineage>
        <taxon>Bacteria</taxon>
        <taxon>Bacillati</taxon>
        <taxon>Actinomycetota</taxon>
        <taxon>Actinomycetes</taxon>
        <taxon>Geodermatophilales</taxon>
        <taxon>Antricoccaceae</taxon>
        <taxon>Antricoccus</taxon>
    </lineage>
</organism>
<reference evidence="2 3" key="1">
    <citation type="submission" date="2018-03" db="EMBL/GenBank/DDBJ databases">
        <title>Genomic Encyclopedia of Archaeal and Bacterial Type Strains, Phase II (KMG-II): from individual species to whole genera.</title>
        <authorList>
            <person name="Goeker M."/>
        </authorList>
    </citation>
    <scope>NUCLEOTIDE SEQUENCE [LARGE SCALE GENOMIC DNA]</scope>
    <source>
        <strain evidence="2 3">DSM 100065</strain>
    </source>
</reference>
<dbReference type="InterPro" id="IPR040840">
    <property type="entry name" value="TcA_TcB_BD"/>
</dbReference>
<dbReference type="Proteomes" id="UP000237752">
    <property type="component" value="Unassembled WGS sequence"/>
</dbReference>
<dbReference type="OrthoDB" id="9781691at2"/>
<dbReference type="Pfam" id="PF18276">
    <property type="entry name" value="TcA_TcB_BD"/>
    <property type="match status" value="1"/>
</dbReference>